<dbReference type="WBParaSite" id="SMUV_0000540001-mRNA-1">
    <property type="protein sequence ID" value="SMUV_0000540001-mRNA-1"/>
    <property type="gene ID" value="SMUV_0000540001"/>
</dbReference>
<evidence type="ECO:0000256" key="1">
    <source>
        <dbReference type="ARBA" id="ARBA00011970"/>
    </source>
</evidence>
<keyword evidence="2" id="KW-0328">Glycosyltransferase</keyword>
<dbReference type="InterPro" id="IPR049625">
    <property type="entry name" value="Glyco_transf_61_cat"/>
</dbReference>
<evidence type="ECO:0000256" key="11">
    <source>
        <dbReference type="SAM" id="SignalP"/>
    </source>
</evidence>
<evidence type="ECO:0000313" key="13">
    <source>
        <dbReference type="Proteomes" id="UP000046393"/>
    </source>
</evidence>
<dbReference type="Pfam" id="PF04577">
    <property type="entry name" value="Glyco_transf_61"/>
    <property type="match status" value="1"/>
</dbReference>
<keyword evidence="4 11" id="KW-0732">Signal</keyword>
<evidence type="ECO:0000256" key="3">
    <source>
        <dbReference type="ARBA" id="ARBA00022679"/>
    </source>
</evidence>
<dbReference type="AlphaFoldDB" id="A0A0N5ALI0"/>
<evidence type="ECO:0000256" key="7">
    <source>
        <dbReference type="ARBA" id="ARBA00040944"/>
    </source>
</evidence>
<evidence type="ECO:0000259" key="12">
    <source>
        <dbReference type="Pfam" id="PF04577"/>
    </source>
</evidence>
<evidence type="ECO:0000256" key="2">
    <source>
        <dbReference type="ARBA" id="ARBA00022676"/>
    </source>
</evidence>
<keyword evidence="3" id="KW-0808">Transferase</keyword>
<reference evidence="14" key="1">
    <citation type="submission" date="2017-02" db="UniProtKB">
        <authorList>
            <consortium name="WormBaseParasite"/>
        </authorList>
    </citation>
    <scope>IDENTIFICATION</scope>
</reference>
<keyword evidence="13" id="KW-1185">Reference proteome</keyword>
<feature type="domain" description="Glycosyltransferase 61 catalytic" evidence="12">
    <location>
        <begin position="23"/>
        <end position="67"/>
    </location>
</feature>
<dbReference type="GO" id="GO:0097363">
    <property type="term" value="F:protein O-acetylglucosaminyltransferase activity"/>
    <property type="evidence" value="ECO:0007669"/>
    <property type="project" value="UniProtKB-EC"/>
</dbReference>
<dbReference type="STRING" id="451379.A0A0N5ALI0"/>
<evidence type="ECO:0000256" key="4">
    <source>
        <dbReference type="ARBA" id="ARBA00022729"/>
    </source>
</evidence>
<evidence type="ECO:0000313" key="14">
    <source>
        <dbReference type="WBParaSite" id="SMUV_0000540001-mRNA-1"/>
    </source>
</evidence>
<evidence type="ECO:0000256" key="8">
    <source>
        <dbReference type="ARBA" id="ARBA00042574"/>
    </source>
</evidence>
<organism evidence="13 14">
    <name type="scientific">Syphacia muris</name>
    <dbReference type="NCBI Taxonomy" id="451379"/>
    <lineage>
        <taxon>Eukaryota</taxon>
        <taxon>Metazoa</taxon>
        <taxon>Ecdysozoa</taxon>
        <taxon>Nematoda</taxon>
        <taxon>Chromadorea</taxon>
        <taxon>Rhabditida</taxon>
        <taxon>Spirurina</taxon>
        <taxon>Oxyuridomorpha</taxon>
        <taxon>Oxyuroidea</taxon>
        <taxon>Oxyuridae</taxon>
        <taxon>Syphacia</taxon>
    </lineage>
</organism>
<evidence type="ECO:0000256" key="10">
    <source>
        <dbReference type="ARBA" id="ARBA00049432"/>
    </source>
</evidence>
<sequence length="157" mass="18421">MCLHSLLIITIYYALLRLPNAVVQRVDYNHKYPFLEQLKTTHNSDILMSMHGSGLTHLLFLPKWAAVFEIYNCDDVNCYADLARLRGVKYFTWQRQELVKVVYDNGSFINDQPHPKFANYILDKDEFVRLTSEVTFHSTLPFRILVNSKYSKNIEIS</sequence>
<proteinExistence type="predicted"/>
<keyword evidence="5" id="KW-0256">Endoplasmic reticulum</keyword>
<accession>A0A0N5ALI0</accession>
<evidence type="ECO:0000256" key="6">
    <source>
        <dbReference type="ARBA" id="ARBA00023180"/>
    </source>
</evidence>
<comment type="catalytic activity">
    <reaction evidence="10">
        <text>L-threonyl-[protein] + UDP-N-acetyl-alpha-D-glucosamine = 3-O-(N-acetyl-beta-D-glucosaminyl)-L-threonyl-[protein] + UDP + H(+)</text>
        <dbReference type="Rhea" id="RHEA:48908"/>
        <dbReference type="Rhea" id="RHEA-COMP:11060"/>
        <dbReference type="Rhea" id="RHEA-COMP:12252"/>
        <dbReference type="ChEBI" id="CHEBI:15378"/>
        <dbReference type="ChEBI" id="CHEBI:30013"/>
        <dbReference type="ChEBI" id="CHEBI:57705"/>
        <dbReference type="ChEBI" id="CHEBI:58223"/>
        <dbReference type="ChEBI" id="CHEBI:90840"/>
        <dbReference type="EC" id="2.4.1.255"/>
    </reaction>
</comment>
<evidence type="ECO:0000256" key="5">
    <source>
        <dbReference type="ARBA" id="ARBA00022824"/>
    </source>
</evidence>
<dbReference type="PANTHER" id="PTHR20961">
    <property type="entry name" value="GLYCOSYLTRANSFERASE"/>
    <property type="match status" value="1"/>
</dbReference>
<feature type="signal peptide" evidence="11">
    <location>
        <begin position="1"/>
        <end position="21"/>
    </location>
</feature>
<dbReference type="GO" id="GO:0005788">
    <property type="term" value="C:endoplasmic reticulum lumen"/>
    <property type="evidence" value="ECO:0007669"/>
    <property type="project" value="TreeGrafter"/>
</dbReference>
<name>A0A0N5ALI0_9BILA</name>
<evidence type="ECO:0000256" key="9">
    <source>
        <dbReference type="ARBA" id="ARBA00048317"/>
    </source>
</evidence>
<keyword evidence="6" id="KW-0325">Glycoprotein</keyword>
<feature type="chain" id="PRO_5005893214" description="EGF domain-specific O-linked N-acetylglucosamine transferase" evidence="11">
    <location>
        <begin position="22"/>
        <end position="157"/>
    </location>
</feature>
<dbReference type="PANTHER" id="PTHR20961:SF148">
    <property type="entry name" value="EGF DOMAIN-SPECIFIC O-LINKED N-ACETYLGLUCOSAMINE TRANSFERASE"/>
    <property type="match status" value="1"/>
</dbReference>
<comment type="catalytic activity">
    <reaction evidence="9">
        <text>L-seryl-[protein] + UDP-N-acetyl-alpha-D-glucosamine = 3-O-(N-acetyl-beta-D-glucosaminyl)-L-seryl-[protein] + UDP + H(+)</text>
        <dbReference type="Rhea" id="RHEA:48904"/>
        <dbReference type="Rhea" id="RHEA-COMP:9863"/>
        <dbReference type="Rhea" id="RHEA-COMP:12251"/>
        <dbReference type="ChEBI" id="CHEBI:15378"/>
        <dbReference type="ChEBI" id="CHEBI:29999"/>
        <dbReference type="ChEBI" id="CHEBI:57705"/>
        <dbReference type="ChEBI" id="CHEBI:58223"/>
        <dbReference type="ChEBI" id="CHEBI:90838"/>
        <dbReference type="EC" id="2.4.1.255"/>
    </reaction>
</comment>
<protein>
    <recommendedName>
        <fullName evidence="7">EGF domain-specific O-linked N-acetylglucosamine transferase</fullName>
        <ecNumber evidence="1">2.4.1.255</ecNumber>
    </recommendedName>
    <alternativeName>
        <fullName evidence="8">Extracellular O-linked N-acetylglucosamine transferase</fullName>
    </alternativeName>
</protein>
<dbReference type="EC" id="2.4.1.255" evidence="1"/>
<dbReference type="Proteomes" id="UP000046393">
    <property type="component" value="Unplaced"/>
</dbReference>
<dbReference type="InterPro" id="IPR007657">
    <property type="entry name" value="Glycosyltransferase_61"/>
</dbReference>